<dbReference type="SUPFAM" id="SSF56784">
    <property type="entry name" value="HAD-like"/>
    <property type="match status" value="1"/>
</dbReference>
<dbReference type="PROSITE" id="PS00154">
    <property type="entry name" value="ATPASE_E1_E2"/>
    <property type="match status" value="1"/>
</dbReference>
<keyword evidence="2 6" id="KW-0812">Transmembrane</keyword>
<dbReference type="EMBL" id="BAAAOG010000002">
    <property type="protein sequence ID" value="GAA1957957.1"/>
    <property type="molecule type" value="Genomic_DNA"/>
</dbReference>
<evidence type="ECO:0000256" key="1">
    <source>
        <dbReference type="ARBA" id="ARBA00004651"/>
    </source>
</evidence>
<dbReference type="PANTHER" id="PTHR42861">
    <property type="entry name" value="CALCIUM-TRANSPORTING ATPASE"/>
    <property type="match status" value="1"/>
</dbReference>
<evidence type="ECO:0000256" key="4">
    <source>
        <dbReference type="ARBA" id="ARBA00022989"/>
    </source>
</evidence>
<evidence type="ECO:0000256" key="5">
    <source>
        <dbReference type="ARBA" id="ARBA00023136"/>
    </source>
</evidence>
<dbReference type="InterPro" id="IPR018303">
    <property type="entry name" value="ATPase_P-typ_P_site"/>
</dbReference>
<evidence type="ECO:0000259" key="7">
    <source>
        <dbReference type="Pfam" id="PF00122"/>
    </source>
</evidence>
<evidence type="ECO:0000256" key="6">
    <source>
        <dbReference type="SAM" id="Phobius"/>
    </source>
</evidence>
<accession>A0ABP5C7W7</accession>
<feature type="transmembrane region" description="Helical" evidence="6">
    <location>
        <begin position="724"/>
        <end position="745"/>
    </location>
</feature>
<dbReference type="InterPro" id="IPR044492">
    <property type="entry name" value="P_typ_ATPase_HD_dom"/>
</dbReference>
<dbReference type="InterPro" id="IPR059000">
    <property type="entry name" value="ATPase_P-type_domA"/>
</dbReference>
<dbReference type="SFLD" id="SFLDG00002">
    <property type="entry name" value="C1.7:_P-type_atpase_like"/>
    <property type="match status" value="1"/>
</dbReference>
<dbReference type="InterPro" id="IPR023298">
    <property type="entry name" value="ATPase_P-typ_TM_dom_sf"/>
</dbReference>
<protein>
    <submittedName>
        <fullName evidence="8">HAD-IC family P-type ATPase</fullName>
    </submittedName>
</protein>
<dbReference type="SFLD" id="SFLDF00027">
    <property type="entry name" value="p-type_atpase"/>
    <property type="match status" value="1"/>
</dbReference>
<feature type="transmembrane region" description="Helical" evidence="6">
    <location>
        <begin position="784"/>
        <end position="805"/>
    </location>
</feature>
<feature type="domain" description="P-type ATPase A" evidence="7">
    <location>
        <begin position="103"/>
        <end position="200"/>
    </location>
</feature>
<feature type="transmembrane region" description="Helical" evidence="6">
    <location>
        <begin position="752"/>
        <end position="772"/>
    </location>
</feature>
<evidence type="ECO:0000256" key="3">
    <source>
        <dbReference type="ARBA" id="ARBA00022967"/>
    </source>
</evidence>
<proteinExistence type="predicted"/>
<dbReference type="Gene3D" id="2.70.150.10">
    <property type="entry name" value="Calcium-transporting ATPase, cytoplasmic transduction domain A"/>
    <property type="match status" value="1"/>
</dbReference>
<feature type="transmembrane region" description="Helical" evidence="6">
    <location>
        <begin position="46"/>
        <end position="66"/>
    </location>
</feature>
<dbReference type="SUPFAM" id="SSF81665">
    <property type="entry name" value="Calcium ATPase, transmembrane domain M"/>
    <property type="match status" value="1"/>
</dbReference>
<name>A0ABP5C7W7_9MICO</name>
<comment type="caution">
    <text evidence="8">The sequence shown here is derived from an EMBL/GenBank/DDBJ whole genome shotgun (WGS) entry which is preliminary data.</text>
</comment>
<feature type="transmembrane region" description="Helical" evidence="6">
    <location>
        <begin position="261"/>
        <end position="283"/>
    </location>
</feature>
<evidence type="ECO:0000313" key="9">
    <source>
        <dbReference type="Proteomes" id="UP001499933"/>
    </source>
</evidence>
<keyword evidence="4 6" id="KW-1133">Transmembrane helix</keyword>
<comment type="subcellular location">
    <subcellularLocation>
        <location evidence="1">Cell membrane</location>
        <topology evidence="1">Multi-pass membrane protein</topology>
    </subcellularLocation>
</comment>
<keyword evidence="5 6" id="KW-0472">Membrane</keyword>
<sequence length="823" mass="86785">MDSAAPAGPPIDAGLSADEVQRRVAEGRTNAFTAATSRSWWSIIRANVFTMFNAIVFACFAVLLLLGRWQDALFGLAALFNALIGGYQEIRAKRALDKLALLNAPIARVRRDGAEAEIPPAAVVLDDILALRAGDQIPADAVTLHAQGLQVDESMLTGESDPVDKHPGDGLLSGSIVVSGRGSAVVQKVGADSYVNQFAGEAKKFSMMRSELKDSINRVLKWVGWGIGPIALLVTNAQVQVQGGWQKAISDGSWNQAAVDSIAVIVAMIPLGLVLLTSIAFAVGAARLAASMVLVQELPAVEGLARVDVVCLDKTGTLTLGDIAFDGAHPLDDRRAPGWRDALAWFGAAPDANATARSLGGGFAVSTPHSPERQIAFSSRRKWSAVSFAGSLDGTWVLGAPTMIFPDAGARSVPWGGPCAVNGKASLGDAVAELASTGRRTLLIAHSPRELDDSAVTDESFPDGLEPVAMVTLSERLRSDAAQTLRYFADQGVDVKIISGDDPHTVAAIARELGLDVPEGFDARALPADAVALGEVLEREHVFGRVTPEQKKDMVIALQTRGHVIAMTGDGVNDALAIKQADIGIAMNSGSAATKAVARLVLLDGQFSHLPTVVAEGRRVIANIERVSVLFLTKTAYATGIAILFGLMIMQIPFLPRQLSITDGLTIGIPAFFLALLPNTQRYLPGFLRRSLSFAIPAGSVVALAITAYSLIAGGRWGIPIEEIRTGSTILVGILGLWVLTLISLPLTWIKTAIIAAMAAGLYLAMTVPLAVQFFELVMPRPVAMALLVWLAGAGVILIGIARILQQSFLRRTPPPPSAPMSG</sequence>
<gene>
    <name evidence="8" type="ORF">GCM10009776_20410</name>
</gene>
<reference evidence="9" key="1">
    <citation type="journal article" date="2019" name="Int. J. Syst. Evol. Microbiol.">
        <title>The Global Catalogue of Microorganisms (GCM) 10K type strain sequencing project: providing services to taxonomists for standard genome sequencing and annotation.</title>
        <authorList>
            <consortium name="The Broad Institute Genomics Platform"/>
            <consortium name="The Broad Institute Genome Sequencing Center for Infectious Disease"/>
            <person name="Wu L."/>
            <person name="Ma J."/>
        </authorList>
    </citation>
    <scope>NUCLEOTIDE SEQUENCE [LARGE SCALE GENOMIC DNA]</scope>
    <source>
        <strain evidence="9">JCM 14901</strain>
    </source>
</reference>
<dbReference type="Pfam" id="PF00702">
    <property type="entry name" value="Hydrolase"/>
    <property type="match status" value="1"/>
</dbReference>
<dbReference type="Gene3D" id="3.40.1110.10">
    <property type="entry name" value="Calcium-transporting ATPase, cytoplasmic domain N"/>
    <property type="match status" value="1"/>
</dbReference>
<dbReference type="PRINTS" id="PR00119">
    <property type="entry name" value="CATATPASE"/>
</dbReference>
<dbReference type="InterPro" id="IPR001757">
    <property type="entry name" value="P_typ_ATPase"/>
</dbReference>
<evidence type="ECO:0000313" key="8">
    <source>
        <dbReference type="EMBL" id="GAA1957957.1"/>
    </source>
</evidence>
<dbReference type="Gene3D" id="3.40.50.1000">
    <property type="entry name" value="HAD superfamily/HAD-like"/>
    <property type="match status" value="1"/>
</dbReference>
<dbReference type="InterPro" id="IPR023214">
    <property type="entry name" value="HAD_sf"/>
</dbReference>
<dbReference type="SUPFAM" id="SSF81653">
    <property type="entry name" value="Calcium ATPase, transduction domain A"/>
    <property type="match status" value="1"/>
</dbReference>
<feature type="transmembrane region" description="Helical" evidence="6">
    <location>
        <begin position="692"/>
        <end position="712"/>
    </location>
</feature>
<evidence type="ECO:0000256" key="2">
    <source>
        <dbReference type="ARBA" id="ARBA00022692"/>
    </source>
</evidence>
<feature type="transmembrane region" description="Helical" evidence="6">
    <location>
        <begin position="219"/>
        <end position="241"/>
    </location>
</feature>
<dbReference type="PRINTS" id="PR00120">
    <property type="entry name" value="HATPASE"/>
</dbReference>
<dbReference type="SFLD" id="SFLDS00003">
    <property type="entry name" value="Haloacid_Dehalogenase"/>
    <property type="match status" value="1"/>
</dbReference>
<keyword evidence="3" id="KW-1278">Translocase</keyword>
<dbReference type="Gene3D" id="1.20.1110.10">
    <property type="entry name" value="Calcium-transporting ATPase, transmembrane domain"/>
    <property type="match status" value="1"/>
</dbReference>
<dbReference type="InterPro" id="IPR023299">
    <property type="entry name" value="ATPase_P-typ_cyto_dom_N"/>
</dbReference>
<dbReference type="RefSeq" id="WP_344094083.1">
    <property type="nucleotide sequence ID" value="NZ_BAAAOG010000002.1"/>
</dbReference>
<dbReference type="Proteomes" id="UP001499933">
    <property type="component" value="Unassembled WGS sequence"/>
</dbReference>
<feature type="transmembrane region" description="Helical" evidence="6">
    <location>
        <begin position="636"/>
        <end position="655"/>
    </location>
</feature>
<keyword evidence="9" id="KW-1185">Reference proteome</keyword>
<dbReference type="Pfam" id="PF00122">
    <property type="entry name" value="E1-E2_ATPase"/>
    <property type="match status" value="1"/>
</dbReference>
<dbReference type="InterPro" id="IPR036412">
    <property type="entry name" value="HAD-like_sf"/>
</dbReference>
<organism evidence="8 9">
    <name type="scientific">Microbacterium deminutum</name>
    <dbReference type="NCBI Taxonomy" id="344164"/>
    <lineage>
        <taxon>Bacteria</taxon>
        <taxon>Bacillati</taxon>
        <taxon>Actinomycetota</taxon>
        <taxon>Actinomycetes</taxon>
        <taxon>Micrococcales</taxon>
        <taxon>Microbacteriaceae</taxon>
        <taxon>Microbacterium</taxon>
    </lineage>
</organism>
<dbReference type="InterPro" id="IPR008250">
    <property type="entry name" value="ATPase_P-typ_transduc_dom_A_sf"/>
</dbReference>
<feature type="transmembrane region" description="Helical" evidence="6">
    <location>
        <begin position="661"/>
        <end position="680"/>
    </location>
</feature>
<dbReference type="NCBIfam" id="TIGR01494">
    <property type="entry name" value="ATPase_P-type"/>
    <property type="match status" value="1"/>
</dbReference>